<evidence type="ECO:0008006" key="4">
    <source>
        <dbReference type="Google" id="ProtNLM"/>
    </source>
</evidence>
<feature type="region of interest" description="Disordered" evidence="1">
    <location>
        <begin position="1"/>
        <end position="53"/>
    </location>
</feature>
<evidence type="ECO:0000313" key="3">
    <source>
        <dbReference type="Proteomes" id="UP001432168"/>
    </source>
</evidence>
<gene>
    <name evidence="2" type="ORF">OG929_00060</name>
</gene>
<keyword evidence="3" id="KW-1185">Reference proteome</keyword>
<protein>
    <recommendedName>
        <fullName evidence="4">Calcium-binding protein</fullName>
    </recommendedName>
</protein>
<feature type="compositionally biased region" description="Low complexity" evidence="1">
    <location>
        <begin position="14"/>
        <end position="34"/>
    </location>
</feature>
<accession>A0ABZ1WLZ2</accession>
<evidence type="ECO:0000313" key="2">
    <source>
        <dbReference type="EMBL" id="WUT40765.1"/>
    </source>
</evidence>
<dbReference type="Proteomes" id="UP001432168">
    <property type="component" value="Chromosome"/>
</dbReference>
<name>A0ABZ1WLZ2_9ACTN</name>
<dbReference type="EMBL" id="CP109011">
    <property type="protein sequence ID" value="WUT40765.1"/>
    <property type="molecule type" value="Genomic_DNA"/>
</dbReference>
<proteinExistence type="predicted"/>
<dbReference type="RefSeq" id="WP_329256697.1">
    <property type="nucleotide sequence ID" value="NZ_CP108992.1"/>
</dbReference>
<evidence type="ECO:0000256" key="1">
    <source>
        <dbReference type="SAM" id="MobiDB-lite"/>
    </source>
</evidence>
<organism evidence="2 3">
    <name type="scientific">Streptomyces pseudovenezuelae</name>
    <dbReference type="NCBI Taxonomy" id="67350"/>
    <lineage>
        <taxon>Bacteria</taxon>
        <taxon>Bacillati</taxon>
        <taxon>Actinomycetota</taxon>
        <taxon>Actinomycetes</taxon>
        <taxon>Kitasatosporales</taxon>
        <taxon>Streptomycetaceae</taxon>
        <taxon>Streptomyces</taxon>
        <taxon>Streptomyces aurantiacus group</taxon>
    </lineage>
</organism>
<sequence>MLIGLTGNPNTDKASPSSTVTTTATATQIAAANSQPSAGKVPSDGIPGDGTYVVGSDIKPGTYRSEGPQGGLVTSCYWARLSSTSGEAKDIIANDDTSGQTTVTIAATDKAFTTTGCKAWKKTG</sequence>
<reference evidence="2" key="1">
    <citation type="submission" date="2022-10" db="EMBL/GenBank/DDBJ databases">
        <title>The complete genomes of actinobacterial strains from the NBC collection.</title>
        <authorList>
            <person name="Joergensen T.S."/>
            <person name="Alvarez Arevalo M."/>
            <person name="Sterndorff E.B."/>
            <person name="Faurdal D."/>
            <person name="Vuksanovic O."/>
            <person name="Mourched A.-S."/>
            <person name="Charusanti P."/>
            <person name="Shaw S."/>
            <person name="Blin K."/>
            <person name="Weber T."/>
        </authorList>
    </citation>
    <scope>NUCLEOTIDE SEQUENCE</scope>
    <source>
        <strain evidence="2">NBC_00686</strain>
    </source>
</reference>